<evidence type="ECO:0000313" key="1">
    <source>
        <dbReference type="EMBL" id="ENX57649.1"/>
    </source>
</evidence>
<dbReference type="PATRIC" id="fig|1217700.3.peg.1976"/>
<accession>N9RI66</accession>
<dbReference type="InterPro" id="IPR056209">
    <property type="entry name" value="SU10_adaptor"/>
</dbReference>
<organism evidence="1 2">
    <name type="scientific">Acinetobacter higginsii</name>
    <dbReference type="NCBI Taxonomy" id="70347"/>
    <lineage>
        <taxon>Bacteria</taxon>
        <taxon>Pseudomonadati</taxon>
        <taxon>Pseudomonadota</taxon>
        <taxon>Gammaproteobacteria</taxon>
        <taxon>Moraxellales</taxon>
        <taxon>Moraxellaceae</taxon>
        <taxon>Acinetobacter</taxon>
    </lineage>
</organism>
<sequence length="223" mass="25519">MELSELIHRFRVEANDKVEPFFIETEDVKTWLNDAVKEACIRGRLLHESSNDAVCKIAVTAGSAHYPLHDSLYEITRIWFVPANGEVSHPLSLVSTGELDRIHYNNWAEQHGKPGYAVQDDNSIRLVPMPNVDGIIALEGYRVPITDMVHDSDQPEINKIHHEQLVQWVLHKAFSVVDAEFFDPNRVAIAEQAFTDYFGSRPDSDLRRITREDTPHHVQPFMP</sequence>
<proteinExistence type="predicted"/>
<gene>
    <name evidence="1" type="ORF">F902_02046</name>
</gene>
<name>N9RI66_9GAMM</name>
<dbReference type="OrthoDB" id="6880023at2"/>
<reference evidence="1 2" key="1">
    <citation type="submission" date="2013-02" db="EMBL/GenBank/DDBJ databases">
        <title>The Genome Sequence of Acinetobacter sp. CIP 70.18.</title>
        <authorList>
            <consortium name="The Broad Institute Genome Sequencing Platform"/>
            <consortium name="The Broad Institute Genome Sequencing Center for Infectious Disease"/>
            <person name="Cerqueira G."/>
            <person name="Feldgarden M."/>
            <person name="Courvalin P."/>
            <person name="Perichon B."/>
            <person name="Grillot-Courvalin C."/>
            <person name="Clermont D."/>
            <person name="Rocha E."/>
            <person name="Yoon E.-J."/>
            <person name="Nemec A."/>
            <person name="Walker B."/>
            <person name="Young S.K."/>
            <person name="Zeng Q."/>
            <person name="Gargeya S."/>
            <person name="Fitzgerald M."/>
            <person name="Haas B."/>
            <person name="Abouelleil A."/>
            <person name="Alvarado L."/>
            <person name="Arachchi H.M."/>
            <person name="Berlin A.M."/>
            <person name="Chapman S.B."/>
            <person name="Dewar J."/>
            <person name="Goldberg J."/>
            <person name="Griggs A."/>
            <person name="Gujja S."/>
            <person name="Hansen M."/>
            <person name="Howarth C."/>
            <person name="Imamovic A."/>
            <person name="Larimer J."/>
            <person name="McCowan C."/>
            <person name="Murphy C."/>
            <person name="Neiman D."/>
            <person name="Pearson M."/>
            <person name="Priest M."/>
            <person name="Roberts A."/>
            <person name="Saif S."/>
            <person name="Shea T."/>
            <person name="Sisk P."/>
            <person name="Sykes S."/>
            <person name="Wortman J."/>
            <person name="Nusbaum C."/>
            <person name="Birren B."/>
        </authorList>
    </citation>
    <scope>NUCLEOTIDE SEQUENCE [LARGE SCALE GENOMIC DNA]</scope>
    <source>
        <strain evidence="1 2">CIP 70.18</strain>
    </source>
</reference>
<dbReference type="AlphaFoldDB" id="N9RI66"/>
<dbReference type="Proteomes" id="UP000013084">
    <property type="component" value="Unassembled WGS sequence"/>
</dbReference>
<dbReference type="RefSeq" id="WP_005203094.1">
    <property type="nucleotide sequence ID" value="NZ_KB850072.1"/>
</dbReference>
<protein>
    <submittedName>
        <fullName evidence="1">Uncharacterized protein</fullName>
    </submittedName>
</protein>
<dbReference type="EMBL" id="APRN01000036">
    <property type="protein sequence ID" value="ENX57649.1"/>
    <property type="molecule type" value="Genomic_DNA"/>
</dbReference>
<keyword evidence="2" id="KW-1185">Reference proteome</keyword>
<dbReference type="HOGENOM" id="CLU_1229018_0_0_6"/>
<comment type="caution">
    <text evidence="1">The sequence shown here is derived from an EMBL/GenBank/DDBJ whole genome shotgun (WGS) entry which is preliminary data.</text>
</comment>
<evidence type="ECO:0000313" key="2">
    <source>
        <dbReference type="Proteomes" id="UP000013084"/>
    </source>
</evidence>
<dbReference type="Pfam" id="PF24175">
    <property type="entry name" value="SU10_adaptor"/>
    <property type="match status" value="1"/>
</dbReference>